<protein>
    <submittedName>
        <fullName evidence="19">Glutamate receptor 2.8-like protein isoform X1</fullName>
    </submittedName>
</protein>
<keyword evidence="9 16" id="KW-0472">Membrane</keyword>
<dbReference type="PANTHER" id="PTHR18966">
    <property type="entry name" value="IONOTROPIC GLUTAMATE RECEPTOR"/>
    <property type="match status" value="1"/>
</dbReference>
<evidence type="ECO:0000256" key="13">
    <source>
        <dbReference type="ARBA" id="ARBA00023303"/>
    </source>
</evidence>
<feature type="transmembrane region" description="Helical" evidence="16">
    <location>
        <begin position="823"/>
        <end position="841"/>
    </location>
</feature>
<evidence type="ECO:0000256" key="8">
    <source>
        <dbReference type="ARBA" id="ARBA00023065"/>
    </source>
</evidence>
<organism evidence="19 20">
    <name type="scientific">Cinnamomum micranthum f. kanehirae</name>
    <dbReference type="NCBI Taxonomy" id="337451"/>
    <lineage>
        <taxon>Eukaryota</taxon>
        <taxon>Viridiplantae</taxon>
        <taxon>Streptophyta</taxon>
        <taxon>Embryophyta</taxon>
        <taxon>Tracheophyta</taxon>
        <taxon>Spermatophyta</taxon>
        <taxon>Magnoliopsida</taxon>
        <taxon>Magnoliidae</taxon>
        <taxon>Laurales</taxon>
        <taxon>Lauraceae</taxon>
        <taxon>Cinnamomum</taxon>
    </lineage>
</organism>
<feature type="transmembrane region" description="Helical" evidence="16">
    <location>
        <begin position="1002"/>
        <end position="1022"/>
    </location>
</feature>
<evidence type="ECO:0000256" key="7">
    <source>
        <dbReference type="ARBA" id="ARBA00022989"/>
    </source>
</evidence>
<feature type="signal peptide" evidence="17">
    <location>
        <begin position="1"/>
        <end position="23"/>
    </location>
</feature>
<accession>A0A3S3NFQ6</accession>
<dbReference type="CDD" id="cd13686">
    <property type="entry name" value="GluR_Plant"/>
    <property type="match status" value="1"/>
</dbReference>
<dbReference type="PROSITE" id="PS51257">
    <property type="entry name" value="PROKAR_LIPOPROTEIN"/>
    <property type="match status" value="1"/>
</dbReference>
<keyword evidence="12" id="KW-1071">Ligand-gated ion channel</keyword>
<name>A0A3S3NFQ6_9MAGN</name>
<dbReference type="Gene3D" id="3.40.190.10">
    <property type="entry name" value="Periplasmic binding protein-like II"/>
    <property type="match status" value="2"/>
</dbReference>
<feature type="chain" id="PRO_5018530033" evidence="17">
    <location>
        <begin position="24"/>
        <end position="1104"/>
    </location>
</feature>
<dbReference type="SMART" id="SM00079">
    <property type="entry name" value="PBPe"/>
    <property type="match status" value="2"/>
</dbReference>
<keyword evidence="7 16" id="KW-1133">Transmembrane helix</keyword>
<feature type="transmembrane region" description="Helical" evidence="16">
    <location>
        <begin position="479"/>
        <end position="499"/>
    </location>
</feature>
<keyword evidence="20" id="KW-1185">Reference proteome</keyword>
<keyword evidence="5 16" id="KW-0812">Transmembrane</keyword>
<dbReference type="EMBL" id="QPKB01000008">
    <property type="protein sequence ID" value="RWR91363.1"/>
    <property type="molecule type" value="Genomic_DNA"/>
</dbReference>
<dbReference type="Pfam" id="PF00060">
    <property type="entry name" value="Lig_chan"/>
    <property type="match status" value="2"/>
</dbReference>
<evidence type="ECO:0000256" key="10">
    <source>
        <dbReference type="ARBA" id="ARBA00023170"/>
    </source>
</evidence>
<gene>
    <name evidence="19" type="ORF">CKAN_02051400</name>
</gene>
<reference evidence="19 20" key="1">
    <citation type="journal article" date="2019" name="Nat. Plants">
        <title>Stout camphor tree genome fills gaps in understanding of flowering plant genome evolution.</title>
        <authorList>
            <person name="Chaw S.M."/>
            <person name="Liu Y.C."/>
            <person name="Wu Y.W."/>
            <person name="Wang H.Y."/>
            <person name="Lin C.I."/>
            <person name="Wu C.S."/>
            <person name="Ke H.M."/>
            <person name="Chang L.Y."/>
            <person name="Hsu C.Y."/>
            <person name="Yang H.T."/>
            <person name="Sudianto E."/>
            <person name="Hsu M.H."/>
            <person name="Wu K.P."/>
            <person name="Wang L.N."/>
            <person name="Leebens-Mack J.H."/>
            <person name="Tsai I.J."/>
        </authorList>
    </citation>
    <scope>NUCLEOTIDE SEQUENCE [LARGE SCALE GENOMIC DNA]</scope>
    <source>
        <strain evidence="20">cv. Chaw 1501</strain>
        <tissue evidence="19">Young leaves</tissue>
    </source>
</reference>
<evidence type="ECO:0000256" key="17">
    <source>
        <dbReference type="SAM" id="SignalP"/>
    </source>
</evidence>
<evidence type="ECO:0000256" key="9">
    <source>
        <dbReference type="ARBA" id="ARBA00023136"/>
    </source>
</evidence>
<dbReference type="STRING" id="337451.A0A3S3NFQ6"/>
<sequence>MKHLQLNWILFLFSCVMKWAVEAEAAAIDGSVTVDVLDAVSSSCMSMTLHQYYADPSRRPQKPNTACDSQKRIDEEASSGVFWLQGSAMNASRDRLIDKKLKIGVPIKNGFNEFMTVEGRSSDTHTIVKGFPIDVFDEVMALLPYNISYEFIPFLGNASSPAIYDSSGYYDSLISKVYLKEFDAVVGDMSITANRSDYVDFTYQYMEAGISMIVPVRDDDTSSPWWFMEPLTTELWATTFAFSVLKGFLVWFFEHGDNQDFQGSLSQIVGKVLYFSFSFLVFANPEKLNKNYSRFVVNVWTFLVFVLVTSYGANLTSMLTVERLEPTITDINQLKRNGDYVGCQKGSFVFELLKTMGFQEEKLKLYGTIEEYADALSKGNDKGGVAAIVDEIPYIKVFLKNHCRNYTRPQWTHRSGGLAFVFPRGSALVPDISRAVLNFTEGDKMSRLEKEWFGDQTTCPDSDSSVDNKRLPLSSLRSIFITAGSASALAVFIYLIRYLYKTKILGLIDKLMGSGLWWLILALGRYFQRSSSLTHCSQITPQSEKELELSTIEEVAADSCVIEMTRKPAEEEDQQANVEKERDVKLEIEMMLLTVITLLILGTGNSGSQLEGGIFKANHRFKGSHFTTIFAMVVSFPYKVSGEFSPYENHEDNKEYYDELNDKNWKPEMKLRILVPTINTFHEFVKVDRDLKGNGTTVAGYSVDVFKEKYDGIIADITITSNRSKYGDFTVPYMTTGLSMIVPNVDSHAFSLWWFLEPFTWGLWLLIIALFLSGGLLVWIFEHESNIECKGTFREQVGLILSFCFSIFVFEQWEMPRSKSSRMVVIVGIVVMLVLGVSYSAKLQERLSTDNDRPTSVEQLIMNGDYVGYQKGSLVFYILKRMRFQEEKLKAYYSEEYATALSKGTQNNGVSAIIDETPYIKVFLAKYPDQYTMAELPYSSSGFAFLFQRGCTVVPDVSRGILEFLEGEKRSELEKKLFGTLEENPSPPKTSQSFRRLSACDVRGLLLSTVPILGAAVLIFIVKERKKLRDLSSNRAGETINTEESLNGQLSGSHTNGGSPDGGGGTDQVTPNDTVIEVGDPSDDSLHSNIPPQNISDGVEMRTM</sequence>
<evidence type="ECO:0000256" key="4">
    <source>
        <dbReference type="ARBA" id="ARBA00022448"/>
    </source>
</evidence>
<dbReference type="GO" id="GO:0015276">
    <property type="term" value="F:ligand-gated monoatomic ion channel activity"/>
    <property type="evidence" value="ECO:0007669"/>
    <property type="project" value="InterPro"/>
</dbReference>
<evidence type="ECO:0000256" key="16">
    <source>
        <dbReference type="SAM" id="Phobius"/>
    </source>
</evidence>
<dbReference type="Gene3D" id="1.10.287.70">
    <property type="match status" value="2"/>
</dbReference>
<feature type="compositionally biased region" description="Polar residues" evidence="15">
    <location>
        <begin position="1087"/>
        <end position="1096"/>
    </location>
</feature>
<dbReference type="FunFam" id="1.10.287.70:FF:000037">
    <property type="entry name" value="Glutamate receptor"/>
    <property type="match status" value="1"/>
</dbReference>
<dbReference type="FunFam" id="3.40.190.10:FF:000103">
    <property type="entry name" value="Glutamate receptor"/>
    <property type="match status" value="1"/>
</dbReference>
<comment type="similarity">
    <text evidence="2">Belongs to the glutamate-gated ion channel (TC 1.A.10.1) family.</text>
</comment>
<evidence type="ECO:0000256" key="11">
    <source>
        <dbReference type="ARBA" id="ARBA00023180"/>
    </source>
</evidence>
<evidence type="ECO:0000259" key="18">
    <source>
        <dbReference type="SMART" id="SM00079"/>
    </source>
</evidence>
<feature type="transmembrane region" description="Helical" evidence="16">
    <location>
        <begin position="761"/>
        <end position="781"/>
    </location>
</feature>
<feature type="compositionally biased region" description="Polar residues" evidence="15">
    <location>
        <begin position="1033"/>
        <end position="1051"/>
    </location>
</feature>
<evidence type="ECO:0000256" key="6">
    <source>
        <dbReference type="ARBA" id="ARBA00022729"/>
    </source>
</evidence>
<dbReference type="InterPro" id="IPR015683">
    <property type="entry name" value="Ionotropic_Glu_rcpt"/>
</dbReference>
<dbReference type="SUPFAM" id="SSF53850">
    <property type="entry name" value="Periplasmic binding protein-like II"/>
    <property type="match status" value="2"/>
</dbReference>
<feature type="transmembrane region" description="Helical" evidence="16">
    <location>
        <begin position="235"/>
        <end position="253"/>
    </location>
</feature>
<dbReference type="Proteomes" id="UP000283530">
    <property type="component" value="Unassembled WGS sequence"/>
</dbReference>
<feature type="domain" description="Ionotropic glutamate receptor C-terminal" evidence="18">
    <location>
        <begin position="102"/>
        <end position="455"/>
    </location>
</feature>
<feature type="region of interest" description="Disordered" evidence="15">
    <location>
        <begin position="1032"/>
        <end position="1104"/>
    </location>
</feature>
<feature type="transmembrane region" description="Helical" evidence="16">
    <location>
        <begin position="265"/>
        <end position="283"/>
    </location>
</feature>
<evidence type="ECO:0000256" key="5">
    <source>
        <dbReference type="ARBA" id="ARBA00022692"/>
    </source>
</evidence>
<evidence type="ECO:0000256" key="12">
    <source>
        <dbReference type="ARBA" id="ARBA00023286"/>
    </source>
</evidence>
<dbReference type="AlphaFoldDB" id="A0A3S3NFQ6"/>
<keyword evidence="8" id="KW-0406">Ion transport</keyword>
<keyword evidence="4" id="KW-0813">Transport</keyword>
<evidence type="ECO:0000256" key="2">
    <source>
        <dbReference type="ARBA" id="ARBA00008685"/>
    </source>
</evidence>
<dbReference type="InterPro" id="IPR019594">
    <property type="entry name" value="Glu/Gly-bd"/>
</dbReference>
<evidence type="ECO:0000313" key="20">
    <source>
        <dbReference type="Proteomes" id="UP000283530"/>
    </source>
</evidence>
<feature type="domain" description="Ionotropic glutamate receptor C-terminal" evidence="18">
    <location>
        <begin position="672"/>
        <end position="980"/>
    </location>
</feature>
<comment type="function">
    <text evidence="14">Glutamate-gated receptor that probably acts as a non-selective cation channel. May be involved in light-signal transduction and calcium homeostasis via the regulation of calcium influx into cells.</text>
</comment>
<evidence type="ECO:0000256" key="1">
    <source>
        <dbReference type="ARBA" id="ARBA00004141"/>
    </source>
</evidence>
<keyword evidence="10 19" id="KW-0675">Receptor</keyword>
<comment type="subunit">
    <text evidence="3">May form heteromers.</text>
</comment>
<evidence type="ECO:0000256" key="15">
    <source>
        <dbReference type="SAM" id="MobiDB-lite"/>
    </source>
</evidence>
<feature type="transmembrane region" description="Helical" evidence="16">
    <location>
        <begin position="295"/>
        <end position="313"/>
    </location>
</feature>
<dbReference type="InterPro" id="IPR001320">
    <property type="entry name" value="Iontro_rcpt_C"/>
</dbReference>
<comment type="subcellular location">
    <subcellularLocation>
        <location evidence="1">Membrane</location>
        <topology evidence="1">Multi-pass membrane protein</topology>
    </subcellularLocation>
</comment>
<feature type="transmembrane region" description="Helical" evidence="16">
    <location>
        <begin position="793"/>
        <end position="811"/>
    </location>
</feature>
<keyword evidence="13" id="KW-0407">Ion channel</keyword>
<keyword evidence="11" id="KW-0325">Glycoprotein</keyword>
<evidence type="ECO:0000313" key="19">
    <source>
        <dbReference type="EMBL" id="RWR91363.1"/>
    </source>
</evidence>
<evidence type="ECO:0000256" key="14">
    <source>
        <dbReference type="ARBA" id="ARBA00049638"/>
    </source>
</evidence>
<dbReference type="GO" id="GO:0016020">
    <property type="term" value="C:membrane"/>
    <property type="evidence" value="ECO:0007669"/>
    <property type="project" value="UniProtKB-SubCell"/>
</dbReference>
<keyword evidence="6 17" id="KW-0732">Signal</keyword>
<proteinExistence type="inferred from homology"/>
<evidence type="ECO:0000256" key="3">
    <source>
        <dbReference type="ARBA" id="ARBA00011095"/>
    </source>
</evidence>
<comment type="caution">
    <text evidence="19">The sequence shown here is derived from an EMBL/GenBank/DDBJ whole genome shotgun (WGS) entry which is preliminary data.</text>
</comment>
<dbReference type="OrthoDB" id="5984008at2759"/>
<dbReference type="Pfam" id="PF10613">
    <property type="entry name" value="Lig_chan-Glu_bd"/>
    <property type="match status" value="1"/>
</dbReference>